<dbReference type="OrthoDB" id="412788at2759"/>
<proteinExistence type="inferred from homology"/>
<dbReference type="PANTHER" id="PTHR34598:SF3">
    <property type="entry name" value="OXIDOREDUCTASE AN1597"/>
    <property type="match status" value="1"/>
</dbReference>
<dbReference type="AlphaFoldDB" id="A0A084G9M6"/>
<comment type="similarity">
    <text evidence="1">Belongs to the asaB hydroxylase/desaturase family.</text>
</comment>
<dbReference type="KEGG" id="sapo:SAPIO_CDS3770"/>
<sequence length="299" mass="34673">MAQVQLPSGAVSGPRPGVFSYFRFNPDVHTREKPYEILVNLPPGRQRHNQEFEDCKTTVTDVRGRETDFSLDVNGFCWRKWAGPEAWRGIDAEAVKALGHDRIMSGYVAQAEEFLRSELAVSGESEVDIVKVFDYRMRKPSKPGRSTLTMDWTPFFQFHTHTLSFNGAILRVKEHMKDDADELLKRRFRIINIWKPLKRVSDWPLAVCDSTTVPRRDLIANDLVRRRYIGESFYSTYNPEHRWYYLSNQEPDEVTLLKIHDSDESAAVRYSLHSAFHLGLSDDSRESFEVRALVFDAPR</sequence>
<protein>
    <submittedName>
        <fullName evidence="2">Uncharacterized protein</fullName>
    </submittedName>
</protein>
<dbReference type="PANTHER" id="PTHR34598">
    <property type="entry name" value="BLL6449 PROTEIN"/>
    <property type="match status" value="1"/>
</dbReference>
<evidence type="ECO:0000313" key="2">
    <source>
        <dbReference type="EMBL" id="KEZ44038.1"/>
    </source>
</evidence>
<evidence type="ECO:0000256" key="1">
    <source>
        <dbReference type="ARBA" id="ARBA00023604"/>
    </source>
</evidence>
<gene>
    <name evidence="2" type="ORF">SAPIO_CDS3770</name>
</gene>
<dbReference type="GO" id="GO:0016491">
    <property type="term" value="F:oxidoreductase activity"/>
    <property type="evidence" value="ECO:0007669"/>
    <property type="project" value="InterPro"/>
</dbReference>
<dbReference type="GeneID" id="27722842"/>
<keyword evidence="3" id="KW-1185">Reference proteome</keyword>
<name>A0A084G9M6_PSEDA</name>
<evidence type="ECO:0000313" key="3">
    <source>
        <dbReference type="Proteomes" id="UP000028545"/>
    </source>
</evidence>
<dbReference type="RefSeq" id="XP_016643837.1">
    <property type="nucleotide sequence ID" value="XM_016786494.1"/>
</dbReference>
<accession>A0A084G9M6</accession>
<dbReference type="EMBL" id="JOWA01000089">
    <property type="protein sequence ID" value="KEZ44038.1"/>
    <property type="molecule type" value="Genomic_DNA"/>
</dbReference>
<dbReference type="HOGENOM" id="CLU_042688_2_0_1"/>
<organism evidence="2 3">
    <name type="scientific">Pseudallescheria apiosperma</name>
    <name type="common">Scedosporium apiospermum</name>
    <dbReference type="NCBI Taxonomy" id="563466"/>
    <lineage>
        <taxon>Eukaryota</taxon>
        <taxon>Fungi</taxon>
        <taxon>Dikarya</taxon>
        <taxon>Ascomycota</taxon>
        <taxon>Pezizomycotina</taxon>
        <taxon>Sordariomycetes</taxon>
        <taxon>Hypocreomycetidae</taxon>
        <taxon>Microascales</taxon>
        <taxon>Microascaceae</taxon>
        <taxon>Scedosporium</taxon>
    </lineage>
</organism>
<comment type="caution">
    <text evidence="2">The sequence shown here is derived from an EMBL/GenBank/DDBJ whole genome shotgun (WGS) entry which is preliminary data.</text>
</comment>
<dbReference type="VEuPathDB" id="FungiDB:SAPIO_CDS3770"/>
<dbReference type="InterPro" id="IPR044053">
    <property type="entry name" value="AsaB-like"/>
</dbReference>
<reference evidence="2 3" key="1">
    <citation type="journal article" date="2014" name="Genome Announc.">
        <title>Draft genome sequence of the pathogenic fungus Scedosporium apiospermum.</title>
        <authorList>
            <person name="Vandeputte P."/>
            <person name="Ghamrawi S."/>
            <person name="Rechenmann M."/>
            <person name="Iltis A."/>
            <person name="Giraud S."/>
            <person name="Fleury M."/>
            <person name="Thornton C."/>
            <person name="Delhaes L."/>
            <person name="Meyer W."/>
            <person name="Papon N."/>
            <person name="Bouchara J.P."/>
        </authorList>
    </citation>
    <scope>NUCLEOTIDE SEQUENCE [LARGE SCALE GENOMIC DNA]</scope>
    <source>
        <strain evidence="2 3">IHEM 14462</strain>
    </source>
</reference>
<dbReference type="NCBIfam" id="NF041278">
    <property type="entry name" value="CmcJ_NvfI_EfuI"/>
    <property type="match status" value="1"/>
</dbReference>
<dbReference type="OMA" id="QRRFRII"/>
<dbReference type="Proteomes" id="UP000028545">
    <property type="component" value="Unassembled WGS sequence"/>
</dbReference>